<organism evidence="2 3">
    <name type="scientific">Bionectria ochroleuca</name>
    <name type="common">Gliocladium roseum</name>
    <dbReference type="NCBI Taxonomy" id="29856"/>
    <lineage>
        <taxon>Eukaryota</taxon>
        <taxon>Fungi</taxon>
        <taxon>Dikarya</taxon>
        <taxon>Ascomycota</taxon>
        <taxon>Pezizomycotina</taxon>
        <taxon>Sordariomycetes</taxon>
        <taxon>Hypocreomycetidae</taxon>
        <taxon>Hypocreales</taxon>
        <taxon>Bionectriaceae</taxon>
        <taxon>Clonostachys</taxon>
    </lineage>
</organism>
<proteinExistence type="predicted"/>
<feature type="region of interest" description="Disordered" evidence="1">
    <location>
        <begin position="487"/>
        <end position="588"/>
    </location>
</feature>
<evidence type="ECO:0000313" key="2">
    <source>
        <dbReference type="EMBL" id="VUC22375.1"/>
    </source>
</evidence>
<sequence length="702" mass="77951">MESQSTDADQKRMLEAMIAAHNEFLKIISSARSPASLHKEESDKQRRSFLDKVEAIKQRPDEDNDAELEKLIDIGVQWKHYNEQHSKDALAREHAQYLKDMIHRCREPYEKGFSFWDSLIQPVSEPEARHQHPTPPQDSAQNEQPPPLETQNQSEIHHEAEPLETEPDPCPPTPGPSQSPVTSKRRFVTALDQPPTPRLGSTIDFQEIYQGGNGTTRYTIVDQQHTLSSNPSVSGQWWILRCAQCNNWHGATIRKRTLHEGGKHATKCHPQFRWTGDASTLDALGVLVLNCDQVLFMKNNEEVKNALIDGSYEPQHRQNKNKRRKIVRVEIPQRKSNEPPIMTDPKVGILHLAHRRDGAVFAAVVLPLGDFHSRVGIRGSIYDPGPFKALPDCYRFHEGQRKFFWAEGYEDGGGNVTMRQFPVFYLDGPSVAMGHMRWASADDLEPFDITKVTPGYDKPVEEYTKYYQLNNGIKSFSCELSKEEWLVSSGHGPDSRAVSGGKGSNPQTQPTSVAPIVVEDDEVLNDGPCTSIPEGEQIPLASNSESRTPVPPRNPEPETQVDGAANGSDATALSTSNPERIPSPHFYIPPDMDLDEEIVQPEQPVLSGEKAPEAVMNLGSYASPTASPVANRAAAATMQVIKSEHGQGENVDSLPFSFPLPTGSGPAVQGHDYDPGLSHYRFAVESPRSSELPPDISNIHGL</sequence>
<comment type="caution">
    <text evidence="2">The sequence shown here is derived from an EMBL/GenBank/DDBJ whole genome shotgun (WGS) entry which is preliminary data.</text>
</comment>
<feature type="region of interest" description="Disordered" evidence="1">
    <location>
        <begin position="124"/>
        <end position="183"/>
    </location>
</feature>
<evidence type="ECO:0000256" key="1">
    <source>
        <dbReference type="SAM" id="MobiDB-lite"/>
    </source>
</evidence>
<feature type="compositionally biased region" description="Pro residues" evidence="1">
    <location>
        <begin position="168"/>
        <end position="177"/>
    </location>
</feature>
<reference evidence="2 3" key="1">
    <citation type="submission" date="2019-06" db="EMBL/GenBank/DDBJ databases">
        <authorList>
            <person name="Broberg M."/>
        </authorList>
    </citation>
    <scope>NUCLEOTIDE SEQUENCE [LARGE SCALE GENOMIC DNA]</scope>
</reference>
<protein>
    <submittedName>
        <fullName evidence="2">Uncharacterized protein</fullName>
    </submittedName>
</protein>
<feature type="compositionally biased region" description="Polar residues" evidence="1">
    <location>
        <begin position="137"/>
        <end position="154"/>
    </location>
</feature>
<feature type="compositionally biased region" description="Polar residues" evidence="1">
    <location>
        <begin position="568"/>
        <end position="578"/>
    </location>
</feature>
<accession>A0ABY6TUN8</accession>
<keyword evidence="3" id="KW-1185">Reference proteome</keyword>
<dbReference type="EMBL" id="CABFNS010000551">
    <property type="protein sequence ID" value="VUC22375.1"/>
    <property type="molecule type" value="Genomic_DNA"/>
</dbReference>
<gene>
    <name evidence="2" type="ORF">CLO192961_LOCUS82056</name>
</gene>
<dbReference type="Proteomes" id="UP000766486">
    <property type="component" value="Unassembled WGS sequence"/>
</dbReference>
<name>A0ABY6TUN8_BIOOC</name>
<evidence type="ECO:0000313" key="3">
    <source>
        <dbReference type="Proteomes" id="UP000766486"/>
    </source>
</evidence>